<name>A0ABQ6HCQ2_9GAMM</name>
<dbReference type="RefSeq" id="WP_284296273.1">
    <property type="nucleotide sequence ID" value="NZ_BSSV01000001.1"/>
</dbReference>
<dbReference type="PANTHER" id="PTHR37533:SF2">
    <property type="entry name" value="FLAGELLAR HOOK-LENGTH CONTROL PROTEIN"/>
    <property type="match status" value="1"/>
</dbReference>
<accession>A0ABQ6HCQ2</accession>
<keyword evidence="4" id="KW-1185">Reference proteome</keyword>
<dbReference type="PANTHER" id="PTHR37533">
    <property type="entry name" value="FLAGELLAR HOOK-LENGTH CONTROL PROTEIN"/>
    <property type="match status" value="1"/>
</dbReference>
<evidence type="ECO:0000259" key="2">
    <source>
        <dbReference type="Pfam" id="PF02120"/>
    </source>
</evidence>
<evidence type="ECO:0000313" key="4">
    <source>
        <dbReference type="Proteomes" id="UP001157134"/>
    </source>
</evidence>
<dbReference type="Gene3D" id="3.30.750.140">
    <property type="match status" value="1"/>
</dbReference>
<dbReference type="InterPro" id="IPR021136">
    <property type="entry name" value="Flagellar_hook_control-like_C"/>
</dbReference>
<feature type="region of interest" description="Disordered" evidence="1">
    <location>
        <begin position="342"/>
        <end position="370"/>
    </location>
</feature>
<feature type="domain" description="Flagellar hook-length control protein-like C-terminal" evidence="2">
    <location>
        <begin position="537"/>
        <end position="617"/>
    </location>
</feature>
<dbReference type="InterPro" id="IPR052563">
    <property type="entry name" value="FliK"/>
</dbReference>
<dbReference type="EMBL" id="BSSV01000001">
    <property type="protein sequence ID" value="GLX84676.1"/>
    <property type="molecule type" value="Genomic_DNA"/>
</dbReference>
<dbReference type="InterPro" id="IPR038610">
    <property type="entry name" value="FliK-like_C_sf"/>
</dbReference>
<evidence type="ECO:0000313" key="3">
    <source>
        <dbReference type="EMBL" id="GLX84676.1"/>
    </source>
</evidence>
<reference evidence="3 4" key="1">
    <citation type="submission" date="2023-03" db="EMBL/GenBank/DDBJ databases">
        <title>Thalassotalea loyana LMG 22536T draft genome sequence.</title>
        <authorList>
            <person name="Sawabe T."/>
        </authorList>
    </citation>
    <scope>NUCLEOTIDE SEQUENCE [LARGE SCALE GENOMIC DNA]</scope>
    <source>
        <strain evidence="3 4">LMG 22536</strain>
    </source>
</reference>
<organism evidence="3 4">
    <name type="scientific">Thalassotalea loyana</name>
    <dbReference type="NCBI Taxonomy" id="280483"/>
    <lineage>
        <taxon>Bacteria</taxon>
        <taxon>Pseudomonadati</taxon>
        <taxon>Pseudomonadota</taxon>
        <taxon>Gammaproteobacteria</taxon>
        <taxon>Alteromonadales</taxon>
        <taxon>Colwelliaceae</taxon>
        <taxon>Thalassotalea</taxon>
    </lineage>
</organism>
<sequence length="663" mass="72398">MSQAINISLDLPATPEFSAYVATDGEPGQGQNPAFAQELERQVFAHENHSKTDVAAHASDEVRDDSWAASISSPDILADEQVSDAQQVLDTENTQENEAAIIQKADAQQTTIITDVVRDTLTASTQSNDEESLVKGSVTNKNIAPEKLLQMLDSAQQMVTSKTYVAPAVLTTQQQVSPKLSVASTTESVVTASEKLAATTTQINPTDNEGEQLAQQVISEQKPVIAKPDADNDNLVIDRRVKADTTKFIALTKPENNVAVADDLKANANDGLIHVSLSKREFSQSQAQINELVANTPKNQSTKLESVNHATVAIDDDVDLLKAKEFEKLSLTQKAELANELTGKQATKTQETPSVQSNINKGISNQEKLPSKEAQLDSVKGKLEVIENQEFSDIKPLRGPVATPLTAEPQKVERQINVATAQPVQFIESSEGASTKTAEMDVVDELVIDNDKEMKSSMLTGDAIVKSNAGTQTVDSPTIRVTNINGQESAQAIHQQQTHSQPLEEQVTQQQNLKQVEKVATEVINVNHKNFSQQVKEKVMVMISQKLQSVDIQLDPPELGNVHVRVNLQGEQAMVNFVVQQPQAKEAIEQHMNRLRDMLSESGIDLGDTDVQQQFSQNDTEFNDNEGLENSQSSSEALVEDDQNIQNDKQVVNVQSIGIDYFA</sequence>
<keyword evidence="3" id="KW-0282">Flagellum</keyword>
<dbReference type="Proteomes" id="UP001157134">
    <property type="component" value="Unassembled WGS sequence"/>
</dbReference>
<gene>
    <name evidence="3" type="ORF">tloyanaT_09280</name>
</gene>
<dbReference type="Pfam" id="PF02120">
    <property type="entry name" value="Flg_hook"/>
    <property type="match status" value="1"/>
</dbReference>
<feature type="compositionally biased region" description="Polar residues" evidence="1">
    <location>
        <begin position="342"/>
        <end position="368"/>
    </location>
</feature>
<keyword evidence="3" id="KW-0969">Cilium</keyword>
<dbReference type="CDD" id="cd17470">
    <property type="entry name" value="T3SS_Flik_C"/>
    <property type="match status" value="1"/>
</dbReference>
<protein>
    <submittedName>
        <fullName evidence="3">Flagellar hook-length control protein FliK</fullName>
    </submittedName>
</protein>
<evidence type="ECO:0000256" key="1">
    <source>
        <dbReference type="SAM" id="MobiDB-lite"/>
    </source>
</evidence>
<keyword evidence="3" id="KW-0966">Cell projection</keyword>
<proteinExistence type="predicted"/>
<comment type="caution">
    <text evidence="3">The sequence shown here is derived from an EMBL/GenBank/DDBJ whole genome shotgun (WGS) entry which is preliminary data.</text>
</comment>